<feature type="transmembrane region" description="Helical" evidence="7">
    <location>
        <begin position="172"/>
        <end position="197"/>
    </location>
</feature>
<evidence type="ECO:0000256" key="1">
    <source>
        <dbReference type="ARBA" id="ARBA00004141"/>
    </source>
</evidence>
<feature type="transmembrane region" description="Helical" evidence="7">
    <location>
        <begin position="43"/>
        <end position="65"/>
    </location>
</feature>
<protein>
    <recommendedName>
        <fullName evidence="8">Rhodopsin domain-containing protein</fullName>
    </recommendedName>
</protein>
<dbReference type="GO" id="GO:0016020">
    <property type="term" value="C:membrane"/>
    <property type="evidence" value="ECO:0007669"/>
    <property type="project" value="UniProtKB-SubCell"/>
</dbReference>
<dbReference type="PANTHER" id="PTHR33048:SF134">
    <property type="entry name" value="INTEGRAL MEMBRANE PROTEIN"/>
    <property type="match status" value="1"/>
</dbReference>
<dbReference type="InterPro" id="IPR052337">
    <property type="entry name" value="SAT4-like"/>
</dbReference>
<reference evidence="9" key="1">
    <citation type="journal article" date="2023" name="Mol. Plant Microbe Interact.">
        <title>Elucidating the Obligate Nature and Biological Capacity of an Invasive Fungal Corn Pathogen.</title>
        <authorList>
            <person name="MacCready J.S."/>
            <person name="Roggenkamp E.M."/>
            <person name="Gdanetz K."/>
            <person name="Chilvers M.I."/>
        </authorList>
    </citation>
    <scope>NUCLEOTIDE SEQUENCE</scope>
    <source>
        <strain evidence="9">PM02</strain>
    </source>
</reference>
<accession>A0AAD9I5F9</accession>
<keyword evidence="2 7" id="KW-0812">Transmembrane</keyword>
<comment type="subcellular location">
    <subcellularLocation>
        <location evidence="1">Membrane</location>
        <topology evidence="1">Multi-pass membrane protein</topology>
    </subcellularLocation>
</comment>
<sequence>MSDPYAPGTITAVYAVLGALGLILTGLRLLVRLCHPVARARPGADDALVVLGAAVVTACVALQMYNAAAGAGGSATTSATPTARAVTEHRLDYVQIVVEKVAYGAVKLSILCFLRRLFGPWPGFARLNAAMIAAVAVWALAFMLADALICGRQPALYWAADQGVTRARCGDLAAALLSFAVTDVVTDVMILAVPFFYIRKLHMGKRQKLGVSFVFLLGFISTLGGILRLVFLSVAYPLGRISFGYTAPPEEDTPRILQLINPAFWTIVEMELGLYTANLPSLAPLFRGWRPARSAGGRPADSQDSSTRGLAGGSAALKGGRVTSAEMTSLEVMEVDTEMLRSVSVG</sequence>
<name>A0AAD9I5F9_9PEZI</name>
<feature type="transmembrane region" description="Helical" evidence="7">
    <location>
        <begin position="12"/>
        <end position="31"/>
    </location>
</feature>
<proteinExistence type="inferred from homology"/>
<evidence type="ECO:0000256" key="3">
    <source>
        <dbReference type="ARBA" id="ARBA00022989"/>
    </source>
</evidence>
<evidence type="ECO:0000256" key="5">
    <source>
        <dbReference type="ARBA" id="ARBA00038359"/>
    </source>
</evidence>
<gene>
    <name evidence="9" type="ORF">P8C59_005905</name>
</gene>
<dbReference type="PANTHER" id="PTHR33048">
    <property type="entry name" value="PTH11-LIKE INTEGRAL MEMBRANE PROTEIN (AFU_ORTHOLOGUE AFUA_5G11245)"/>
    <property type="match status" value="1"/>
</dbReference>
<evidence type="ECO:0000259" key="8">
    <source>
        <dbReference type="Pfam" id="PF20684"/>
    </source>
</evidence>
<feature type="region of interest" description="Disordered" evidence="6">
    <location>
        <begin position="294"/>
        <end position="315"/>
    </location>
</feature>
<feature type="domain" description="Rhodopsin" evidence="8">
    <location>
        <begin position="37"/>
        <end position="287"/>
    </location>
</feature>
<evidence type="ECO:0000313" key="9">
    <source>
        <dbReference type="EMBL" id="KAK2071483.1"/>
    </source>
</evidence>
<keyword evidence="3 7" id="KW-1133">Transmembrane helix</keyword>
<dbReference type="InterPro" id="IPR049326">
    <property type="entry name" value="Rhodopsin_dom_fungi"/>
</dbReference>
<evidence type="ECO:0000256" key="7">
    <source>
        <dbReference type="SAM" id="Phobius"/>
    </source>
</evidence>
<evidence type="ECO:0000256" key="6">
    <source>
        <dbReference type="SAM" id="MobiDB-lite"/>
    </source>
</evidence>
<dbReference type="EMBL" id="JAQQPM010000005">
    <property type="protein sequence ID" value="KAK2071483.1"/>
    <property type="molecule type" value="Genomic_DNA"/>
</dbReference>
<evidence type="ECO:0000256" key="2">
    <source>
        <dbReference type="ARBA" id="ARBA00022692"/>
    </source>
</evidence>
<dbReference type="AlphaFoldDB" id="A0AAD9I5F9"/>
<evidence type="ECO:0000256" key="4">
    <source>
        <dbReference type="ARBA" id="ARBA00023136"/>
    </source>
</evidence>
<dbReference type="Pfam" id="PF20684">
    <property type="entry name" value="Fung_rhodopsin"/>
    <property type="match status" value="1"/>
</dbReference>
<keyword evidence="10" id="KW-1185">Reference proteome</keyword>
<feature type="transmembrane region" description="Helical" evidence="7">
    <location>
        <begin position="209"/>
        <end position="231"/>
    </location>
</feature>
<feature type="transmembrane region" description="Helical" evidence="7">
    <location>
        <begin position="130"/>
        <end position="149"/>
    </location>
</feature>
<comment type="similarity">
    <text evidence="5">Belongs to the SAT4 family.</text>
</comment>
<evidence type="ECO:0000313" key="10">
    <source>
        <dbReference type="Proteomes" id="UP001217918"/>
    </source>
</evidence>
<dbReference type="Proteomes" id="UP001217918">
    <property type="component" value="Unassembled WGS sequence"/>
</dbReference>
<comment type="caution">
    <text evidence="9">The sequence shown here is derived from an EMBL/GenBank/DDBJ whole genome shotgun (WGS) entry which is preliminary data.</text>
</comment>
<keyword evidence="4 7" id="KW-0472">Membrane</keyword>
<organism evidence="9 10">
    <name type="scientific">Phyllachora maydis</name>
    <dbReference type="NCBI Taxonomy" id="1825666"/>
    <lineage>
        <taxon>Eukaryota</taxon>
        <taxon>Fungi</taxon>
        <taxon>Dikarya</taxon>
        <taxon>Ascomycota</taxon>
        <taxon>Pezizomycotina</taxon>
        <taxon>Sordariomycetes</taxon>
        <taxon>Sordariomycetidae</taxon>
        <taxon>Phyllachorales</taxon>
        <taxon>Phyllachoraceae</taxon>
        <taxon>Phyllachora</taxon>
    </lineage>
</organism>